<evidence type="ECO:0000256" key="1">
    <source>
        <dbReference type="SAM" id="MobiDB-lite"/>
    </source>
</evidence>
<reference evidence="2" key="1">
    <citation type="journal article" date="2014" name="Nat. Commun.">
        <title>The emerging biofuel crop Camelina sativa retains a highly undifferentiated hexaploid genome structure.</title>
        <authorList>
            <person name="Kagale S."/>
            <person name="Koh C."/>
            <person name="Nixon J."/>
            <person name="Bollina V."/>
            <person name="Clarke W.E."/>
            <person name="Tuteja R."/>
            <person name="Spillane C."/>
            <person name="Robinson S.J."/>
            <person name="Links M.G."/>
            <person name="Clarke C."/>
            <person name="Higgins E.E."/>
            <person name="Huebert T."/>
            <person name="Sharpe A.G."/>
            <person name="Parkin I.A."/>
        </authorList>
    </citation>
    <scope>NUCLEOTIDE SEQUENCE [LARGE SCALE GENOMIC DNA]</scope>
    <source>
        <strain evidence="2">cv. DH55</strain>
    </source>
</reference>
<dbReference type="Proteomes" id="UP000694864">
    <property type="component" value="Chromosome 20"/>
</dbReference>
<sequence>MASLRFPSNYEEELGRRGSLSEVFMKTHTRADGIFVDQKAKQVAETYEKTIEEKLSEMNEDGLHTSDNSPEHSSHRTLNIGQKNEIFLQCTQTNIKGNPFSFGSLVETLNKRKRNESYASPSTVQDLQDQLRRKIAEHEAENARRDEEHRQSQASFQKLLAFMKEKNPELAEFMASASTDHEPATQAMRVGTTQATAAASSPLSNTSSTQ</sequence>
<evidence type="ECO:0000313" key="2">
    <source>
        <dbReference type="Proteomes" id="UP000694864"/>
    </source>
</evidence>
<dbReference type="Pfam" id="PF03004">
    <property type="entry name" value="Transposase_24"/>
    <property type="match status" value="1"/>
</dbReference>
<organism evidence="2 3">
    <name type="scientific">Camelina sativa</name>
    <name type="common">False flax</name>
    <name type="synonym">Myagrum sativum</name>
    <dbReference type="NCBI Taxonomy" id="90675"/>
    <lineage>
        <taxon>Eukaryota</taxon>
        <taxon>Viridiplantae</taxon>
        <taxon>Streptophyta</taxon>
        <taxon>Embryophyta</taxon>
        <taxon>Tracheophyta</taxon>
        <taxon>Spermatophyta</taxon>
        <taxon>Magnoliopsida</taxon>
        <taxon>eudicotyledons</taxon>
        <taxon>Gunneridae</taxon>
        <taxon>Pentapetalae</taxon>
        <taxon>rosids</taxon>
        <taxon>malvids</taxon>
        <taxon>Brassicales</taxon>
        <taxon>Brassicaceae</taxon>
        <taxon>Camelineae</taxon>
        <taxon>Camelina</taxon>
    </lineage>
</organism>
<accession>A0ABM1RER0</accession>
<reference evidence="3" key="2">
    <citation type="submission" date="2025-08" db="UniProtKB">
        <authorList>
            <consortium name="RefSeq"/>
        </authorList>
    </citation>
    <scope>IDENTIFICATION</scope>
    <source>
        <tissue evidence="3">Leaf</tissue>
    </source>
</reference>
<name>A0ABM1RER0_CAMSA</name>
<evidence type="ECO:0000313" key="3">
    <source>
        <dbReference type="RefSeq" id="XP_019097498.1"/>
    </source>
</evidence>
<dbReference type="InterPro" id="IPR004252">
    <property type="entry name" value="Probable_transposase_24"/>
</dbReference>
<gene>
    <name evidence="3" type="primary">LOC109131252</name>
</gene>
<protein>
    <submittedName>
        <fullName evidence="3">Uncharacterized protein LOC109131252</fullName>
    </submittedName>
</protein>
<proteinExistence type="predicted"/>
<dbReference type="GeneID" id="109131252"/>
<feature type="region of interest" description="Disordered" evidence="1">
    <location>
        <begin position="176"/>
        <end position="210"/>
    </location>
</feature>
<feature type="compositionally biased region" description="Polar residues" evidence="1">
    <location>
        <begin position="191"/>
        <end position="210"/>
    </location>
</feature>
<keyword evidence="2" id="KW-1185">Reference proteome</keyword>
<dbReference type="RefSeq" id="XP_019097498.1">
    <property type="nucleotide sequence ID" value="XM_019241953.1"/>
</dbReference>